<evidence type="ECO:0000256" key="3">
    <source>
        <dbReference type="PROSITE-ProRule" id="PRU00708"/>
    </source>
</evidence>
<feature type="repeat" description="PPR" evidence="3">
    <location>
        <begin position="207"/>
        <end position="241"/>
    </location>
</feature>
<dbReference type="FunFam" id="1.25.40.10:FF:000343">
    <property type="entry name" value="Pentatricopeptide repeat-containing protein At3g58590"/>
    <property type="match status" value="1"/>
</dbReference>
<dbReference type="PROSITE" id="PS51375">
    <property type="entry name" value="PPR"/>
    <property type="match status" value="5"/>
</dbReference>
<dbReference type="InterPro" id="IPR046848">
    <property type="entry name" value="E_motif"/>
</dbReference>
<comment type="similarity">
    <text evidence="1">Belongs to the PPR family. PCMP-H subfamily.</text>
</comment>
<evidence type="ECO:0008006" key="6">
    <source>
        <dbReference type="Google" id="ProtNLM"/>
    </source>
</evidence>
<dbReference type="InterPro" id="IPR002885">
    <property type="entry name" value="PPR_rpt"/>
</dbReference>
<feature type="repeat" description="PPR" evidence="3">
    <location>
        <begin position="5"/>
        <end position="39"/>
    </location>
</feature>
<dbReference type="GO" id="GO:0003723">
    <property type="term" value="F:RNA binding"/>
    <property type="evidence" value="ECO:0007669"/>
    <property type="project" value="InterPro"/>
</dbReference>
<dbReference type="PANTHER" id="PTHR47926">
    <property type="entry name" value="PENTATRICOPEPTIDE REPEAT-CONTAINING PROTEIN"/>
    <property type="match status" value="1"/>
</dbReference>
<dbReference type="Pfam" id="PF20431">
    <property type="entry name" value="E_motif"/>
    <property type="match status" value="1"/>
</dbReference>
<gene>
    <name evidence="4" type="ORF">IFM89_012184</name>
</gene>
<protein>
    <recommendedName>
        <fullName evidence="6">Pentatricopeptide repeat-containing protein</fullName>
    </recommendedName>
</protein>
<evidence type="ECO:0000256" key="2">
    <source>
        <dbReference type="ARBA" id="ARBA00022737"/>
    </source>
</evidence>
<evidence type="ECO:0000256" key="1">
    <source>
        <dbReference type="ARBA" id="ARBA00006643"/>
    </source>
</evidence>
<comment type="caution">
    <text evidence="4">The sequence shown here is derived from an EMBL/GenBank/DDBJ whole genome shotgun (WGS) entry which is preliminary data.</text>
</comment>
<reference evidence="4 5" key="1">
    <citation type="submission" date="2020-10" db="EMBL/GenBank/DDBJ databases">
        <title>The Coptis chinensis genome and diversification of protoberbering-type alkaloids.</title>
        <authorList>
            <person name="Wang B."/>
            <person name="Shu S."/>
            <person name="Song C."/>
            <person name="Liu Y."/>
        </authorList>
    </citation>
    <scope>NUCLEOTIDE SEQUENCE [LARGE SCALE GENOMIC DNA]</scope>
    <source>
        <strain evidence="4">HL-2020</strain>
        <tissue evidence="4">Leaf</tissue>
    </source>
</reference>
<dbReference type="Proteomes" id="UP000631114">
    <property type="component" value="Unassembled WGS sequence"/>
</dbReference>
<name>A0A835HHG7_9MAGN</name>
<dbReference type="InterPro" id="IPR011990">
    <property type="entry name" value="TPR-like_helical_dom_sf"/>
</dbReference>
<dbReference type="Pfam" id="PF13041">
    <property type="entry name" value="PPR_2"/>
    <property type="match status" value="4"/>
</dbReference>
<dbReference type="GO" id="GO:0009451">
    <property type="term" value="P:RNA modification"/>
    <property type="evidence" value="ECO:0007669"/>
    <property type="project" value="InterPro"/>
</dbReference>
<accession>A0A835HHG7</accession>
<dbReference type="FunFam" id="1.25.40.10:FF:000201">
    <property type="entry name" value="Pentatricopeptide repeat-containing protein mitochondrial"/>
    <property type="match status" value="1"/>
</dbReference>
<proteinExistence type="inferred from homology"/>
<dbReference type="Gene3D" id="1.25.40.10">
    <property type="entry name" value="Tetratricopeptide repeat domain"/>
    <property type="match status" value="6"/>
</dbReference>
<dbReference type="InterPro" id="IPR046960">
    <property type="entry name" value="PPR_At4g14850-like_plant"/>
</dbReference>
<dbReference type="NCBIfam" id="TIGR00756">
    <property type="entry name" value="PPR"/>
    <property type="match status" value="3"/>
</dbReference>
<dbReference type="PANTHER" id="PTHR47926:SF435">
    <property type="entry name" value="PENTACOTRIPEPTIDE-REPEAT REGION OF PRORP DOMAIN-CONTAINING PROTEIN"/>
    <property type="match status" value="1"/>
</dbReference>
<keyword evidence="2" id="KW-0677">Repeat</keyword>
<dbReference type="AlphaFoldDB" id="A0A835HHG7"/>
<sequence>MHDRNIVSWTCMVSGFIQNGECEMGLEIFLDMMRGGYQPNEFTLGSVLRGCANMEDIEFGSSVHCLALKLGIGNNCFVGSSLIYMYAKCGDIADAEMVFECMDYCDVGCLNAMIGGYALNGYSFQALELVSLMRKKRVNMDQYTYMSAIKGCSLLGDLCLGRQIHGMIIRSEVAFGSSGMNSLIDMYFKIGGQEYGLKVFNKMRNKDVISWNTVLGEFTQDGNARDAVKLFSSMLLTGLKPNHITFSTLFRLCGVLLDLCLCLQLHSLVFRLGFLAESVVANSLIDMFSRCGVHEMAKSVFDSVPVKDITTWNEMILGYKLNGYATEAIKVFCNLRKLGVEGNEVTFSIILGACLGTEHLEVGRQIHGTTMRLGFDCYGFVSSSLITAYARFELFGDSFKIFNETERLDLASWGAMVSAFVLGGYIDEALGILNHLIKVGEKPDEFIFGSVLNGCANMTAYHRTKCIHSMVIQTGFEKHVCIASALIDAYAKCGDVKSSRMAFDCSSRNDDAILYNTMITAYALHGRLEETINIFEKMELANLQPTHATFVSVISLCSHLGLVELGCSFFDSISSVYKMVPSEENFGSLVDLFSRNGFLEEAKHVLEVMPFAPWPAVWRSILNGCRIHGNRNLGEWASKHLLQLVPKNDAAYVLLSNLYTQEGSWDAAAKVGSKMLEKGVTKNPGYSSVEV</sequence>
<dbReference type="OrthoDB" id="733253at2759"/>
<dbReference type="FunFam" id="1.25.40.10:FF:000285">
    <property type="entry name" value="Pentatricopeptide repeat-containing protein, chloroplastic"/>
    <property type="match status" value="1"/>
</dbReference>
<keyword evidence="5" id="KW-1185">Reference proteome</keyword>
<evidence type="ECO:0000313" key="4">
    <source>
        <dbReference type="EMBL" id="KAF9600740.1"/>
    </source>
</evidence>
<organism evidence="4 5">
    <name type="scientific">Coptis chinensis</name>
    <dbReference type="NCBI Taxonomy" id="261450"/>
    <lineage>
        <taxon>Eukaryota</taxon>
        <taxon>Viridiplantae</taxon>
        <taxon>Streptophyta</taxon>
        <taxon>Embryophyta</taxon>
        <taxon>Tracheophyta</taxon>
        <taxon>Spermatophyta</taxon>
        <taxon>Magnoliopsida</taxon>
        <taxon>Ranunculales</taxon>
        <taxon>Ranunculaceae</taxon>
        <taxon>Coptidoideae</taxon>
        <taxon>Coptis</taxon>
    </lineage>
</organism>
<dbReference type="EMBL" id="JADFTS010000006">
    <property type="protein sequence ID" value="KAF9600740.1"/>
    <property type="molecule type" value="Genomic_DNA"/>
</dbReference>
<evidence type="ECO:0000313" key="5">
    <source>
        <dbReference type="Proteomes" id="UP000631114"/>
    </source>
</evidence>
<feature type="repeat" description="PPR" evidence="3">
    <location>
        <begin position="511"/>
        <end position="545"/>
    </location>
</feature>
<dbReference type="Pfam" id="PF01535">
    <property type="entry name" value="PPR"/>
    <property type="match status" value="5"/>
</dbReference>
<feature type="repeat" description="PPR" evidence="3">
    <location>
        <begin position="409"/>
        <end position="443"/>
    </location>
</feature>
<dbReference type="FunFam" id="1.25.40.10:FF:000090">
    <property type="entry name" value="Pentatricopeptide repeat-containing protein, chloroplastic"/>
    <property type="match status" value="1"/>
</dbReference>
<feature type="repeat" description="PPR" evidence="3">
    <location>
        <begin position="308"/>
        <end position="342"/>
    </location>
</feature>